<feature type="non-terminal residue" evidence="5">
    <location>
        <position position="1"/>
    </location>
</feature>
<accession>A0ABV2VXV7</accession>
<proteinExistence type="predicted"/>
<name>A0ABV2VXV7_9ACTN</name>
<dbReference type="InterPro" id="IPR013762">
    <property type="entry name" value="Integrase-like_cat_sf"/>
</dbReference>
<comment type="caution">
    <text evidence="5">The sequence shown here is derived from an EMBL/GenBank/DDBJ whole genome shotgun (WGS) entry which is preliminary data.</text>
</comment>
<reference evidence="5 6" key="1">
    <citation type="submission" date="2024-06" db="EMBL/GenBank/DDBJ databases">
        <title>The Natural Products Discovery Center: Release of the First 8490 Sequenced Strains for Exploring Actinobacteria Biosynthetic Diversity.</title>
        <authorList>
            <person name="Kalkreuter E."/>
            <person name="Kautsar S.A."/>
            <person name="Yang D."/>
            <person name="Bader C.D."/>
            <person name="Teijaro C.N."/>
            <person name="Fluegel L."/>
            <person name="Davis C.M."/>
            <person name="Simpson J.R."/>
            <person name="Lauterbach L."/>
            <person name="Steele A.D."/>
            <person name="Gui C."/>
            <person name="Meng S."/>
            <person name="Li G."/>
            <person name="Viehrig K."/>
            <person name="Ye F."/>
            <person name="Su P."/>
            <person name="Kiefer A.F."/>
            <person name="Nichols A."/>
            <person name="Cepeda A.J."/>
            <person name="Yan W."/>
            <person name="Fan B."/>
            <person name="Jiang Y."/>
            <person name="Adhikari A."/>
            <person name="Zheng C.-J."/>
            <person name="Schuster L."/>
            <person name="Cowan T.M."/>
            <person name="Smanski M.J."/>
            <person name="Chevrette M.G."/>
            <person name="De Carvalho L.P.S."/>
            <person name="Shen B."/>
        </authorList>
    </citation>
    <scope>NUCLEOTIDE SEQUENCE [LARGE SCALE GENOMIC DNA]</scope>
    <source>
        <strain evidence="5 6">NPDC006286</strain>
    </source>
</reference>
<dbReference type="InterPro" id="IPR044068">
    <property type="entry name" value="CB"/>
</dbReference>
<dbReference type="Gene3D" id="1.10.150.130">
    <property type="match status" value="1"/>
</dbReference>
<keyword evidence="1 3" id="KW-0238">DNA-binding</keyword>
<dbReference type="PROSITE" id="PS51900">
    <property type="entry name" value="CB"/>
    <property type="match status" value="1"/>
</dbReference>
<evidence type="ECO:0000256" key="3">
    <source>
        <dbReference type="PROSITE-ProRule" id="PRU01248"/>
    </source>
</evidence>
<dbReference type="Gene3D" id="1.10.443.10">
    <property type="entry name" value="Intergrase catalytic core"/>
    <property type="match status" value="1"/>
</dbReference>
<dbReference type="SUPFAM" id="SSF56349">
    <property type="entry name" value="DNA breaking-rejoining enzymes"/>
    <property type="match status" value="1"/>
</dbReference>
<dbReference type="InterPro" id="IPR011010">
    <property type="entry name" value="DNA_brk_join_enz"/>
</dbReference>
<evidence type="ECO:0000256" key="2">
    <source>
        <dbReference type="ARBA" id="ARBA00023172"/>
    </source>
</evidence>
<dbReference type="Proteomes" id="UP001550348">
    <property type="component" value="Unassembled WGS sequence"/>
</dbReference>
<organism evidence="5 6">
    <name type="scientific">Micromonospora fulviviridis</name>
    <dbReference type="NCBI Taxonomy" id="47860"/>
    <lineage>
        <taxon>Bacteria</taxon>
        <taxon>Bacillati</taxon>
        <taxon>Actinomycetota</taxon>
        <taxon>Actinomycetes</taxon>
        <taxon>Micromonosporales</taxon>
        <taxon>Micromonosporaceae</taxon>
        <taxon>Micromonospora</taxon>
    </lineage>
</organism>
<dbReference type="InterPro" id="IPR010998">
    <property type="entry name" value="Integrase_recombinase_N"/>
</dbReference>
<keyword evidence="2" id="KW-0233">DNA recombination</keyword>
<feature type="domain" description="Core-binding (CB)" evidence="4">
    <location>
        <begin position="74"/>
        <end position="160"/>
    </location>
</feature>
<gene>
    <name evidence="5" type="ORF">ABZ071_36430</name>
</gene>
<keyword evidence="6" id="KW-1185">Reference proteome</keyword>
<evidence type="ECO:0000313" key="6">
    <source>
        <dbReference type="Proteomes" id="UP001550348"/>
    </source>
</evidence>
<evidence type="ECO:0000256" key="1">
    <source>
        <dbReference type="ARBA" id="ARBA00023125"/>
    </source>
</evidence>
<dbReference type="EMBL" id="JBEXRX010000401">
    <property type="protein sequence ID" value="MEU0157232.1"/>
    <property type="molecule type" value="Genomic_DNA"/>
</dbReference>
<evidence type="ECO:0000259" key="4">
    <source>
        <dbReference type="PROSITE" id="PS51900"/>
    </source>
</evidence>
<sequence>IIDHVHRLADLSRWLVERGLVTGELTSVVVREFQQDRRSVGVRAGTSDRALAPLLGYLRRLGAVPPPAAMAAVTPVDVLLSEYRRYLEDERGLAAGTVKHYLRCARTFLIGLPGPLEGALLRLSAGQVIDFVRDWSTRRRSTASDMVTLPALRSLLRFLHLAGRVPTGLAGAVPAGRGRPRNLARPRAADHEHRAALAGCDRDSAVGRRDYAILLMLSRLAVRGGEVARLELADIDWRAGGRVDRSWQRQPRRRAAVAG</sequence>
<evidence type="ECO:0000313" key="5">
    <source>
        <dbReference type="EMBL" id="MEU0157232.1"/>
    </source>
</evidence>
<protein>
    <recommendedName>
        <fullName evidence="4">Core-binding (CB) domain-containing protein</fullName>
    </recommendedName>
</protein>